<name>A0A0G0WPS5_9BACT</name>
<dbReference type="EMBL" id="LCAG01000014">
    <property type="protein sequence ID" value="KKR86480.1"/>
    <property type="molecule type" value="Genomic_DNA"/>
</dbReference>
<dbReference type="SUPFAM" id="SSF53955">
    <property type="entry name" value="Lysozyme-like"/>
    <property type="match status" value="1"/>
</dbReference>
<gene>
    <name evidence="1" type="ORF">UU34_C0014G0016</name>
</gene>
<evidence type="ECO:0000313" key="2">
    <source>
        <dbReference type="Proteomes" id="UP000034854"/>
    </source>
</evidence>
<dbReference type="Gene3D" id="1.10.530.10">
    <property type="match status" value="1"/>
</dbReference>
<evidence type="ECO:0008006" key="3">
    <source>
        <dbReference type="Google" id="ProtNLM"/>
    </source>
</evidence>
<comment type="caution">
    <text evidence="1">The sequence shown here is derived from an EMBL/GenBank/DDBJ whole genome shotgun (WGS) entry which is preliminary data.</text>
</comment>
<sequence length="200" mass="22148">MVRKLLLVFLWFPVAVIFLGINLTILAASLNADPKVPPLSVVPTYSDDFQITTSRGTAQVLGATVTAADARALLLESFLRQHDSPMTPYADRIVAKADENGIDFRLVVAIAMCESNLGKRMPTRNSHNAWGISVYSGEQDGANFRDWTFAIDWVSKYIKEKYYDRGLVSLKDIGAVWAPPSVENGNSWMNCVESFQSSIL</sequence>
<reference evidence="1 2" key="1">
    <citation type="journal article" date="2015" name="Nature">
        <title>rRNA introns, odd ribosomes, and small enigmatic genomes across a large radiation of phyla.</title>
        <authorList>
            <person name="Brown C.T."/>
            <person name="Hug L.A."/>
            <person name="Thomas B.C."/>
            <person name="Sharon I."/>
            <person name="Castelle C.J."/>
            <person name="Singh A."/>
            <person name="Wilkins M.J."/>
            <person name="Williams K.H."/>
            <person name="Banfield J.F."/>
        </authorList>
    </citation>
    <scope>NUCLEOTIDE SEQUENCE [LARGE SCALE GENOMIC DNA]</scope>
</reference>
<dbReference type="InterPro" id="IPR023346">
    <property type="entry name" value="Lysozyme-like_dom_sf"/>
</dbReference>
<evidence type="ECO:0000313" key="1">
    <source>
        <dbReference type="EMBL" id="KKR86480.1"/>
    </source>
</evidence>
<organism evidence="1 2">
    <name type="scientific">Candidatus Curtissbacteria bacterium GW2011_GWA1_41_11</name>
    <dbReference type="NCBI Taxonomy" id="1618409"/>
    <lineage>
        <taxon>Bacteria</taxon>
        <taxon>Candidatus Curtissiibacteriota</taxon>
    </lineage>
</organism>
<protein>
    <recommendedName>
        <fullName evidence="3">Mannosyl-glycoprotein endo-beta-N-acetylglucosamidase-like domain-containing protein</fullName>
    </recommendedName>
</protein>
<accession>A0A0G0WPS5</accession>
<dbReference type="AlphaFoldDB" id="A0A0G0WPS5"/>
<proteinExistence type="predicted"/>
<dbReference type="Proteomes" id="UP000034854">
    <property type="component" value="Unassembled WGS sequence"/>
</dbReference>